<evidence type="ECO:0000313" key="3">
    <source>
        <dbReference type="EMBL" id="KAF7842021.1"/>
    </source>
</evidence>
<gene>
    <name evidence="3" type="ORF">G2W53_004319</name>
</gene>
<feature type="compositionally biased region" description="Polar residues" evidence="1">
    <location>
        <begin position="100"/>
        <end position="109"/>
    </location>
</feature>
<evidence type="ECO:0000313" key="4">
    <source>
        <dbReference type="Proteomes" id="UP000634136"/>
    </source>
</evidence>
<dbReference type="EMBL" id="JAAIUW010000002">
    <property type="protein sequence ID" value="KAF7842021.1"/>
    <property type="molecule type" value="Genomic_DNA"/>
</dbReference>
<evidence type="ECO:0000256" key="1">
    <source>
        <dbReference type="SAM" id="MobiDB-lite"/>
    </source>
</evidence>
<feature type="domain" description="FAR1" evidence="2">
    <location>
        <begin position="2"/>
        <end position="60"/>
    </location>
</feature>
<dbReference type="InterPro" id="IPR004330">
    <property type="entry name" value="FAR1_DNA_bnd_dom"/>
</dbReference>
<dbReference type="PANTHER" id="PTHR46328:SF14">
    <property type="entry name" value="FAR-RED IMPAIRED RESPONSIVE (FAR1) FAMILY PROTEIN"/>
    <property type="match status" value="1"/>
</dbReference>
<organism evidence="3 4">
    <name type="scientific">Senna tora</name>
    <dbReference type="NCBI Taxonomy" id="362788"/>
    <lineage>
        <taxon>Eukaryota</taxon>
        <taxon>Viridiplantae</taxon>
        <taxon>Streptophyta</taxon>
        <taxon>Embryophyta</taxon>
        <taxon>Tracheophyta</taxon>
        <taxon>Spermatophyta</taxon>
        <taxon>Magnoliopsida</taxon>
        <taxon>eudicotyledons</taxon>
        <taxon>Gunneridae</taxon>
        <taxon>Pentapetalae</taxon>
        <taxon>rosids</taxon>
        <taxon>fabids</taxon>
        <taxon>Fabales</taxon>
        <taxon>Fabaceae</taxon>
        <taxon>Caesalpinioideae</taxon>
        <taxon>Cassia clade</taxon>
        <taxon>Senna</taxon>
    </lineage>
</organism>
<evidence type="ECO:0000259" key="2">
    <source>
        <dbReference type="Pfam" id="PF03101"/>
    </source>
</evidence>
<proteinExistence type="predicted"/>
<dbReference type="Pfam" id="PF03101">
    <property type="entry name" value="FAR1"/>
    <property type="match status" value="1"/>
</dbReference>
<keyword evidence="4" id="KW-1185">Reference proteome</keyword>
<dbReference type="PANTHER" id="PTHR46328">
    <property type="entry name" value="FAR-RED IMPAIRED RESPONSIVE (FAR1) FAMILY PROTEIN-RELATED"/>
    <property type="match status" value="1"/>
</dbReference>
<dbReference type="OrthoDB" id="1886686at2759"/>
<comment type="caution">
    <text evidence="3">The sequence shown here is derived from an EMBL/GenBank/DDBJ whole genome shotgun (WGS) entry which is preliminary data.</text>
</comment>
<sequence>MRDGKNVWRQLVCNKEERSANRKPGAETREGCKAMIVVKKAKTGKWIVTGFIKEHNHPLVVTPANNRRTRKNRSTRWRIDVEKITLKEELLDQNGPPKFGNNQNESSTKIIVRDGPY</sequence>
<accession>A0A835CGE8</accession>
<reference evidence="3" key="1">
    <citation type="submission" date="2020-09" db="EMBL/GenBank/DDBJ databases">
        <title>Genome-Enabled Discovery of Anthraquinone Biosynthesis in Senna tora.</title>
        <authorList>
            <person name="Kang S.-H."/>
            <person name="Pandey R.P."/>
            <person name="Lee C.-M."/>
            <person name="Sim J.-S."/>
            <person name="Jeong J.-T."/>
            <person name="Choi B.-S."/>
            <person name="Jung M."/>
            <person name="Ginzburg D."/>
            <person name="Zhao K."/>
            <person name="Won S.Y."/>
            <person name="Oh T.-J."/>
            <person name="Yu Y."/>
            <person name="Kim N.-H."/>
            <person name="Lee O.R."/>
            <person name="Lee T.-H."/>
            <person name="Bashyal P."/>
            <person name="Kim T.-S."/>
            <person name="Lee W.-H."/>
            <person name="Kawkins C."/>
            <person name="Kim C.-K."/>
            <person name="Kim J.S."/>
            <person name="Ahn B.O."/>
            <person name="Rhee S.Y."/>
            <person name="Sohng J.K."/>
        </authorList>
    </citation>
    <scope>NUCLEOTIDE SEQUENCE</scope>
    <source>
        <tissue evidence="3">Leaf</tissue>
    </source>
</reference>
<name>A0A835CGE8_9FABA</name>
<dbReference type="AlphaFoldDB" id="A0A835CGE8"/>
<feature type="region of interest" description="Disordered" evidence="1">
    <location>
        <begin position="92"/>
        <end position="117"/>
    </location>
</feature>
<protein>
    <submittedName>
        <fullName evidence="3">Protein FAR1-RELATED SEQUENCE 7</fullName>
    </submittedName>
</protein>
<dbReference type="Proteomes" id="UP000634136">
    <property type="component" value="Unassembled WGS sequence"/>
</dbReference>